<keyword evidence="1" id="KW-0732">Signal</keyword>
<feature type="domain" description="LysM" evidence="2">
    <location>
        <begin position="24"/>
        <end position="68"/>
    </location>
</feature>
<dbReference type="EMBL" id="QEAM01000001">
    <property type="protein sequence ID" value="TPX51846.1"/>
    <property type="molecule type" value="Genomic_DNA"/>
</dbReference>
<evidence type="ECO:0000313" key="3">
    <source>
        <dbReference type="EMBL" id="TPX51846.1"/>
    </source>
</evidence>
<dbReference type="EMBL" id="QEAN01000017">
    <property type="protein sequence ID" value="TPX53401.1"/>
    <property type="molecule type" value="Genomic_DNA"/>
</dbReference>
<dbReference type="OrthoDB" id="2281372at2759"/>
<dbReference type="Pfam" id="PF01476">
    <property type="entry name" value="LysM"/>
    <property type="match status" value="1"/>
</dbReference>
<dbReference type="EMBL" id="QEAM01000001">
    <property type="protein sequence ID" value="TPX51851.1"/>
    <property type="molecule type" value="Genomic_DNA"/>
</dbReference>
<evidence type="ECO:0000259" key="2">
    <source>
        <dbReference type="PROSITE" id="PS51782"/>
    </source>
</evidence>
<keyword evidence="6" id="KW-1185">Reference proteome</keyword>
<name>A0A507DJZ7_9FUNG</name>
<dbReference type="AlphaFoldDB" id="A0A507DJZ7"/>
<evidence type="ECO:0000313" key="4">
    <source>
        <dbReference type="EMBL" id="TPX51851.1"/>
    </source>
</evidence>
<dbReference type="Proteomes" id="UP000317494">
    <property type="component" value="Unassembled WGS sequence"/>
</dbReference>
<organism evidence="3 7">
    <name type="scientific">Synchytrium endobioticum</name>
    <dbReference type="NCBI Taxonomy" id="286115"/>
    <lineage>
        <taxon>Eukaryota</taxon>
        <taxon>Fungi</taxon>
        <taxon>Fungi incertae sedis</taxon>
        <taxon>Chytridiomycota</taxon>
        <taxon>Chytridiomycota incertae sedis</taxon>
        <taxon>Chytridiomycetes</taxon>
        <taxon>Synchytriales</taxon>
        <taxon>Synchytriaceae</taxon>
        <taxon>Synchytrium</taxon>
    </lineage>
</organism>
<evidence type="ECO:0000313" key="5">
    <source>
        <dbReference type="EMBL" id="TPX53401.1"/>
    </source>
</evidence>
<dbReference type="InterPro" id="IPR036779">
    <property type="entry name" value="LysM_dom_sf"/>
</dbReference>
<feature type="chain" id="PRO_5033839516" description="LysM domain-containing protein" evidence="1">
    <location>
        <begin position="18"/>
        <end position="104"/>
    </location>
</feature>
<dbReference type="SMART" id="SM00257">
    <property type="entry name" value="LysM"/>
    <property type="match status" value="1"/>
</dbReference>
<comment type="caution">
    <text evidence="3">The sequence shown here is derived from an EMBL/GenBank/DDBJ whole genome shotgun (WGS) entry which is preliminary data.</text>
</comment>
<evidence type="ECO:0000256" key="1">
    <source>
        <dbReference type="SAM" id="SignalP"/>
    </source>
</evidence>
<evidence type="ECO:0000313" key="6">
    <source>
        <dbReference type="Proteomes" id="UP000317494"/>
    </source>
</evidence>
<feature type="signal peptide" evidence="1">
    <location>
        <begin position="1"/>
        <end position="17"/>
    </location>
</feature>
<dbReference type="VEuPathDB" id="FungiDB:SeMB42_g00813"/>
<dbReference type="Proteomes" id="UP000320475">
    <property type="component" value="Unassembled WGS sequence"/>
</dbReference>
<dbReference type="SUPFAM" id="SSF54106">
    <property type="entry name" value="LysM domain"/>
    <property type="match status" value="1"/>
</dbReference>
<dbReference type="PROSITE" id="PS51782">
    <property type="entry name" value="LYSM"/>
    <property type="match status" value="1"/>
</dbReference>
<dbReference type="InterPro" id="IPR018392">
    <property type="entry name" value="LysM"/>
</dbReference>
<protein>
    <recommendedName>
        <fullName evidence="2">LysM domain-containing protein</fullName>
    </recommendedName>
</protein>
<gene>
    <name evidence="3" type="ORF">SeLEV6574_g00021</name>
    <name evidence="4" type="ORF">SeLEV6574_g00024</name>
    <name evidence="5" type="ORF">SeMB42_g00813</name>
</gene>
<dbReference type="CDD" id="cd00118">
    <property type="entry name" value="LysM"/>
    <property type="match status" value="1"/>
</dbReference>
<accession>A0A507DJZ7</accession>
<evidence type="ECO:0000313" key="7">
    <source>
        <dbReference type="Proteomes" id="UP000320475"/>
    </source>
</evidence>
<sequence>MYFRTLVLLSIMAICYAVDPICISGGTVKDGDTCERIANSLGVTVKKLESWNPSIDCAKIDQNVGHKMCLHLPHISWSAAPTAPSACRALILAAPLVVLFPMFW</sequence>
<proteinExistence type="predicted"/>
<dbReference type="Gene3D" id="3.10.350.10">
    <property type="entry name" value="LysM domain"/>
    <property type="match status" value="1"/>
</dbReference>
<reference evidence="6 7" key="1">
    <citation type="journal article" date="2019" name="Sci. Rep.">
        <title>Comparative genomics of chytrid fungi reveal insights into the obligate biotrophic and pathogenic lifestyle of Synchytrium endobioticum.</title>
        <authorList>
            <person name="van de Vossenberg B.T.L.H."/>
            <person name="Warris S."/>
            <person name="Nguyen H.D.T."/>
            <person name="van Gent-Pelzer M.P.E."/>
            <person name="Joly D.L."/>
            <person name="van de Geest H.C."/>
            <person name="Bonants P.J.M."/>
            <person name="Smith D.S."/>
            <person name="Levesque C.A."/>
            <person name="van der Lee T.A.J."/>
        </authorList>
    </citation>
    <scope>NUCLEOTIDE SEQUENCE [LARGE SCALE GENOMIC DNA]</scope>
    <source>
        <strain evidence="3 7">LEV6574</strain>
        <strain evidence="5 6">MB42</strain>
    </source>
</reference>